<dbReference type="EMBL" id="QFPW01000013">
    <property type="protein sequence ID" value="PZQ48137.1"/>
    <property type="molecule type" value="Genomic_DNA"/>
</dbReference>
<feature type="transmembrane region" description="Helical" evidence="8">
    <location>
        <begin position="245"/>
        <end position="268"/>
    </location>
</feature>
<feature type="transmembrane region" description="Helical" evidence="8">
    <location>
        <begin position="218"/>
        <end position="238"/>
    </location>
</feature>
<keyword evidence="5 8" id="KW-0812">Transmembrane</keyword>
<keyword evidence="6 8" id="KW-1133">Transmembrane helix</keyword>
<feature type="transmembrane region" description="Helical" evidence="8">
    <location>
        <begin position="120"/>
        <end position="140"/>
    </location>
</feature>
<dbReference type="Pfam" id="PF03547">
    <property type="entry name" value="Mem_trans"/>
    <property type="match status" value="1"/>
</dbReference>
<protein>
    <submittedName>
        <fullName evidence="9">Transporter</fullName>
    </submittedName>
</protein>
<dbReference type="PANTHER" id="PTHR36838:SF4">
    <property type="entry name" value="AUXIN EFFLUX CARRIER FAMILY PROTEIN"/>
    <property type="match status" value="1"/>
</dbReference>
<gene>
    <name evidence="9" type="ORF">DI556_15050</name>
</gene>
<feature type="transmembrane region" description="Helical" evidence="8">
    <location>
        <begin position="160"/>
        <end position="181"/>
    </location>
</feature>
<evidence type="ECO:0000313" key="10">
    <source>
        <dbReference type="Proteomes" id="UP000249185"/>
    </source>
</evidence>
<feature type="transmembrane region" description="Helical" evidence="8">
    <location>
        <begin position="59"/>
        <end position="80"/>
    </location>
</feature>
<keyword evidence="7 8" id="KW-0472">Membrane</keyword>
<evidence type="ECO:0000256" key="7">
    <source>
        <dbReference type="ARBA" id="ARBA00023136"/>
    </source>
</evidence>
<comment type="similarity">
    <text evidence="2">Belongs to the auxin efflux carrier (TC 2.A.69) family.</text>
</comment>
<dbReference type="AlphaFoldDB" id="A0A2W5PTR1"/>
<reference evidence="9 10" key="1">
    <citation type="submission" date="2017-08" db="EMBL/GenBank/DDBJ databases">
        <title>Infants hospitalized years apart are colonized by the same room-sourced microbial strains.</title>
        <authorList>
            <person name="Brooks B."/>
            <person name="Olm M.R."/>
            <person name="Firek B.A."/>
            <person name="Baker R."/>
            <person name="Thomas B.C."/>
            <person name="Morowitz M.J."/>
            <person name="Banfield J.F."/>
        </authorList>
    </citation>
    <scope>NUCLEOTIDE SEQUENCE [LARGE SCALE GENOMIC DNA]</scope>
    <source>
        <strain evidence="9">S2_005_002_R2_34</strain>
    </source>
</reference>
<feature type="transmembrane region" description="Helical" evidence="8">
    <location>
        <begin position="188"/>
        <end position="206"/>
    </location>
</feature>
<evidence type="ECO:0000256" key="3">
    <source>
        <dbReference type="ARBA" id="ARBA00022448"/>
    </source>
</evidence>
<dbReference type="InterPro" id="IPR004776">
    <property type="entry name" value="Mem_transp_PIN-like"/>
</dbReference>
<keyword evidence="4" id="KW-1003">Cell membrane</keyword>
<dbReference type="Proteomes" id="UP000249185">
    <property type="component" value="Unassembled WGS sequence"/>
</dbReference>
<accession>A0A2W5PTR1</accession>
<evidence type="ECO:0000256" key="5">
    <source>
        <dbReference type="ARBA" id="ARBA00022692"/>
    </source>
</evidence>
<dbReference type="Gene3D" id="1.20.1530.20">
    <property type="match status" value="1"/>
</dbReference>
<comment type="caution">
    <text evidence="9">The sequence shown here is derived from an EMBL/GenBank/DDBJ whole genome shotgun (WGS) entry which is preliminary data.</text>
</comment>
<dbReference type="PANTHER" id="PTHR36838">
    <property type="entry name" value="AUXIN EFFLUX CARRIER FAMILY PROTEIN"/>
    <property type="match status" value="1"/>
</dbReference>
<evidence type="ECO:0000256" key="6">
    <source>
        <dbReference type="ARBA" id="ARBA00022989"/>
    </source>
</evidence>
<name>A0A2W5PTR1_RHOSU</name>
<evidence type="ECO:0000256" key="4">
    <source>
        <dbReference type="ARBA" id="ARBA00022475"/>
    </source>
</evidence>
<organism evidence="9 10">
    <name type="scientific">Rhodovulum sulfidophilum</name>
    <name type="common">Rhodobacter sulfidophilus</name>
    <dbReference type="NCBI Taxonomy" id="35806"/>
    <lineage>
        <taxon>Bacteria</taxon>
        <taxon>Pseudomonadati</taxon>
        <taxon>Pseudomonadota</taxon>
        <taxon>Alphaproteobacteria</taxon>
        <taxon>Rhodobacterales</taxon>
        <taxon>Paracoccaceae</taxon>
        <taxon>Rhodovulum</taxon>
    </lineage>
</organism>
<evidence type="ECO:0000313" key="9">
    <source>
        <dbReference type="EMBL" id="PZQ48137.1"/>
    </source>
</evidence>
<dbReference type="GO" id="GO:0005886">
    <property type="term" value="C:plasma membrane"/>
    <property type="evidence" value="ECO:0007669"/>
    <property type="project" value="UniProtKB-SubCell"/>
</dbReference>
<evidence type="ECO:0000256" key="1">
    <source>
        <dbReference type="ARBA" id="ARBA00004651"/>
    </source>
</evidence>
<keyword evidence="3" id="KW-0813">Transport</keyword>
<dbReference type="InterPro" id="IPR038770">
    <property type="entry name" value="Na+/solute_symporter_sf"/>
</dbReference>
<evidence type="ECO:0000256" key="8">
    <source>
        <dbReference type="SAM" id="Phobius"/>
    </source>
</evidence>
<sequence>MPILVALLPDILLILLGCAARRRLSPEGWKAVDALSFHILFPALIFWAAARAPVTGADLAVIGAGTWLIMAAGLGLAWLIRPLGPERFLDFAGLWQTAWRFNTAIALVAAQVFPDPMRGYMAMAIGAAVPVANILAVAALSRGNALGPGRMLRQILTNPFFLASLGGLAVSVSGITIPGAVGEMLGKLAAAAVPVALLSIGAAMNWRALAAMTPFSMLLNAIKLVLLPALCLGLGRLAGMDDARLAALVLFAALPTASAAHVLASVFGADRERVATLIAQSTLLACATLPAWMILLERGVLAPR</sequence>
<proteinExistence type="inferred from homology"/>
<evidence type="ECO:0000256" key="2">
    <source>
        <dbReference type="ARBA" id="ARBA00010145"/>
    </source>
</evidence>
<comment type="subcellular location">
    <subcellularLocation>
        <location evidence="1">Cell membrane</location>
        <topology evidence="1">Multi-pass membrane protein</topology>
    </subcellularLocation>
</comment>
<feature type="transmembrane region" description="Helical" evidence="8">
    <location>
        <begin position="35"/>
        <end position="52"/>
    </location>
</feature>
<feature type="transmembrane region" description="Helical" evidence="8">
    <location>
        <begin position="274"/>
        <end position="296"/>
    </location>
</feature>
<dbReference type="GO" id="GO:0055085">
    <property type="term" value="P:transmembrane transport"/>
    <property type="evidence" value="ECO:0007669"/>
    <property type="project" value="InterPro"/>
</dbReference>